<dbReference type="Pfam" id="PF24587">
    <property type="entry name" value="DUF7612"/>
    <property type="match status" value="1"/>
</dbReference>
<protein>
    <submittedName>
        <fullName evidence="6">Uncharacterized protein</fullName>
    </submittedName>
</protein>
<comment type="caution">
    <text evidence="6">The sequence shown here is derived from an EMBL/GenBank/DDBJ whole genome shotgun (WGS) entry which is preliminary data.</text>
</comment>
<evidence type="ECO:0000259" key="2">
    <source>
        <dbReference type="Pfam" id="PF24586"/>
    </source>
</evidence>
<feature type="compositionally biased region" description="Basic and acidic residues" evidence="1">
    <location>
        <begin position="20"/>
        <end position="33"/>
    </location>
</feature>
<evidence type="ECO:0000313" key="6">
    <source>
        <dbReference type="EMBL" id="EKG12987.1"/>
    </source>
</evidence>
<gene>
    <name evidence="6" type="ORF">MPH_09905</name>
</gene>
<dbReference type="Pfam" id="PF24588">
    <property type="entry name" value="DUF7613"/>
    <property type="match status" value="1"/>
</dbReference>
<dbReference type="InterPro" id="IPR056031">
    <property type="entry name" value="DUF7612"/>
</dbReference>
<evidence type="ECO:0000259" key="5">
    <source>
        <dbReference type="Pfam" id="PF24589"/>
    </source>
</evidence>
<feature type="compositionally biased region" description="Polar residues" evidence="1">
    <location>
        <begin position="284"/>
        <end position="312"/>
    </location>
</feature>
<dbReference type="Pfam" id="PF24589">
    <property type="entry name" value="DUF7614"/>
    <property type="match status" value="1"/>
</dbReference>
<sequence length="1282" mass="143376">MADEAHEPGRLPKQSKWKMFKREDSVAKQEKAKMNEQDVMDFLKPSTEKGGATPFLAPRIDVATAQRWPGASDLLSKAKNQYNSNSNLSNSLPSSLRGPNRPSRPRSKTLTVGFLNNPPDVIGEGGDESEIPPIEISRRRVAAARAAKDGRKLNEGDIGRSVTVSHRNVERPDHVKRAHTSWGEVSPGLQQRFNRPKSPPPQALPTDPVEDEDKTSSYQRPRAATGATVADATPDDEPDFRPGLLKRTQTGLSEMMPESPEDDDPPRLPELSKVTSTSSAGSSLHFNSELNNYLPSEPSNQDSLAARVQQQMRADEGRALHQGAANAEPSPEDDRLPSMSSSSTFEVGSPRSMSSNSHGRPSYDQGAKAPYRPNPFDDPTAGQRPSSASSGGQHSLNYSNTSPTDPTSSQRDSASSPLNSPPPSSGYFSSGLAPPPPPHGTSPSHTDATTPTQRDFDTSARSPSQPMRSPALNVEIPKQPPRSPNAIPDRTGWSTTSSGHRADLVAAGDAALDDFAERVEHMRGVFRLTAEIKKQTASYPPMQWLRAASWWFLKGRSGLEVMIRNRPRGQTQEQQKLTQAHVDLAKAWWILTEVLDTHPGVKRYGKNGSQADAARAAGDEEMAEILEVQEATLSSLKGLLVSVARNQVMPPENALIQGQDQNIWVEYPSFTPDVEAVLGGKSRSIVVDTAARQINPRTVMPLSDTKDDFCYGRMFVNIGISTEDGDDLGHISLPCVLTIMRPHNEWNVKLGICSQTDLLTCAIQGDPKKGITWDNVKWKTSSRGLYIRLPRGFTLSVDLEEKDYRMLWGIWDYTRQVEKSMNNRHDEQCIHDITVRDLQYKDPQNPSAFPPDRIKRCKVRVFEKFIMVNEGTGQRKMHRGYRILFVTSPRNKTLSSVSHEFTGKRPIVFEFRSDPADANIPLMMLRIREENKKTCSAIMSFADPRERVQLFQVINGLLVGPDEFCPAQVPLKGYLIEQIGMKEVYATGHDIVKKLQWQDVKVLNKEPDDPDTEFPQTILSEELRVITRHSCGSITDRMNLGPGEMLIRLDNSGNPDIHFLRFPQDDATAAVDAKRADTHVPDAIADFLRTIKTSPTIRTYCFKDHEAMHKFQHAVTGFEVKYDGVAATLAISRRRMVVPIYKRWEAQTVRIQIIQQENVIQFCAYMEEFSHADSMNFQIKSMDVFEKVELKGSKGERGRYGLRLVDAKFYLPPERKKENVPVDDVDQAKRRFACLDMPEYPGEHDDITLGFETEAGEYQNPSHHCVTFRWERQQLAVEDFEC</sequence>
<evidence type="ECO:0000256" key="1">
    <source>
        <dbReference type="SAM" id="MobiDB-lite"/>
    </source>
</evidence>
<dbReference type="STRING" id="1126212.K2RJJ8"/>
<dbReference type="InParanoid" id="K2RJJ8"/>
<dbReference type="Pfam" id="PF24586">
    <property type="entry name" value="DUF7611"/>
    <property type="match status" value="1"/>
</dbReference>
<name>K2RJJ8_MACPH</name>
<evidence type="ECO:0000313" key="7">
    <source>
        <dbReference type="Proteomes" id="UP000007129"/>
    </source>
</evidence>
<dbReference type="eggNOG" id="ENOG502SJP4">
    <property type="taxonomic scope" value="Eukaryota"/>
</dbReference>
<dbReference type="OrthoDB" id="4356615at2759"/>
<evidence type="ECO:0000259" key="4">
    <source>
        <dbReference type="Pfam" id="PF24588"/>
    </source>
</evidence>
<dbReference type="InterPro" id="IPR056033">
    <property type="entry name" value="DUF7614"/>
</dbReference>
<feature type="domain" description="DUF7614" evidence="5">
    <location>
        <begin position="1122"/>
        <end position="1256"/>
    </location>
</feature>
<feature type="domain" description="DUF7612" evidence="3">
    <location>
        <begin position="824"/>
        <end position="957"/>
    </location>
</feature>
<feature type="compositionally biased region" description="Low complexity" evidence="1">
    <location>
        <begin position="83"/>
        <end position="96"/>
    </location>
</feature>
<dbReference type="VEuPathDB" id="FungiDB:MPH_09905"/>
<feature type="domain" description="DUF7613" evidence="4">
    <location>
        <begin position="961"/>
        <end position="1116"/>
    </location>
</feature>
<reference evidence="6 7" key="1">
    <citation type="journal article" date="2012" name="BMC Genomics">
        <title>Tools to kill: Genome of one of the most destructive plant pathogenic fungi Macrophomina phaseolina.</title>
        <authorList>
            <person name="Islam M.S."/>
            <person name="Haque M.S."/>
            <person name="Islam M.M."/>
            <person name="Emdad E.M."/>
            <person name="Halim A."/>
            <person name="Hossen Q.M.M."/>
            <person name="Hossain M.Z."/>
            <person name="Ahmed B."/>
            <person name="Rahim S."/>
            <person name="Rahman M.S."/>
            <person name="Alam M.M."/>
            <person name="Hou S."/>
            <person name="Wan X."/>
            <person name="Saito J.A."/>
            <person name="Alam M."/>
        </authorList>
    </citation>
    <scope>NUCLEOTIDE SEQUENCE [LARGE SCALE GENOMIC DNA]</scope>
    <source>
        <strain evidence="6 7">MS6</strain>
    </source>
</reference>
<feature type="domain" description="DUF7611" evidence="2">
    <location>
        <begin position="667"/>
        <end position="821"/>
    </location>
</feature>
<feature type="region of interest" description="Disordered" evidence="1">
    <location>
        <begin position="79"/>
        <end position="498"/>
    </location>
</feature>
<evidence type="ECO:0000259" key="3">
    <source>
        <dbReference type="Pfam" id="PF24587"/>
    </source>
</evidence>
<organism evidence="6 7">
    <name type="scientific">Macrophomina phaseolina (strain MS6)</name>
    <name type="common">Charcoal rot fungus</name>
    <dbReference type="NCBI Taxonomy" id="1126212"/>
    <lineage>
        <taxon>Eukaryota</taxon>
        <taxon>Fungi</taxon>
        <taxon>Dikarya</taxon>
        <taxon>Ascomycota</taxon>
        <taxon>Pezizomycotina</taxon>
        <taxon>Dothideomycetes</taxon>
        <taxon>Dothideomycetes incertae sedis</taxon>
        <taxon>Botryosphaeriales</taxon>
        <taxon>Botryosphaeriaceae</taxon>
        <taxon>Macrophomina</taxon>
    </lineage>
</organism>
<dbReference type="Proteomes" id="UP000007129">
    <property type="component" value="Unassembled WGS sequence"/>
</dbReference>
<feature type="compositionally biased region" description="Low complexity" evidence="1">
    <location>
        <begin position="269"/>
        <end position="283"/>
    </location>
</feature>
<dbReference type="EMBL" id="AHHD01000421">
    <property type="protein sequence ID" value="EKG12987.1"/>
    <property type="molecule type" value="Genomic_DNA"/>
</dbReference>
<dbReference type="InterPro" id="IPR056032">
    <property type="entry name" value="DUF7613"/>
</dbReference>
<feature type="compositionally biased region" description="Basic and acidic residues" evidence="1">
    <location>
        <begin position="1"/>
        <end position="10"/>
    </location>
</feature>
<accession>K2RJJ8</accession>
<feature type="region of interest" description="Disordered" evidence="1">
    <location>
        <begin position="1"/>
        <end position="33"/>
    </location>
</feature>
<feature type="compositionally biased region" description="Polar residues" evidence="1">
    <location>
        <begin position="383"/>
        <end position="412"/>
    </location>
</feature>
<feature type="compositionally biased region" description="Polar residues" evidence="1">
    <location>
        <begin position="447"/>
        <end position="467"/>
    </location>
</feature>
<dbReference type="InterPro" id="IPR056030">
    <property type="entry name" value="DUF7611"/>
</dbReference>
<feature type="compositionally biased region" description="Basic and acidic residues" evidence="1">
    <location>
        <begin position="146"/>
        <end position="158"/>
    </location>
</feature>
<feature type="compositionally biased region" description="Polar residues" evidence="1">
    <location>
        <begin position="338"/>
        <end position="359"/>
    </location>
</feature>
<proteinExistence type="predicted"/>
<dbReference type="HOGENOM" id="CLU_003334_1_0_1"/>